<evidence type="ECO:0000256" key="6">
    <source>
        <dbReference type="SAM" id="MobiDB-lite"/>
    </source>
</evidence>
<feature type="transmembrane region" description="Helical" evidence="7">
    <location>
        <begin position="35"/>
        <end position="56"/>
    </location>
</feature>
<keyword evidence="3 7" id="KW-1133">Transmembrane helix</keyword>
<keyword evidence="10" id="KW-1185">Reference proteome</keyword>
<dbReference type="PANTHER" id="PTHR33048">
    <property type="entry name" value="PTH11-LIKE INTEGRAL MEMBRANE PROTEIN (AFU_ORTHOLOGUE AFUA_5G11245)"/>
    <property type="match status" value="1"/>
</dbReference>
<evidence type="ECO:0000256" key="3">
    <source>
        <dbReference type="ARBA" id="ARBA00022989"/>
    </source>
</evidence>
<organism evidence="9 10">
    <name type="scientific">Verticillium longisporum</name>
    <name type="common">Verticillium dahliae var. longisporum</name>
    <dbReference type="NCBI Taxonomy" id="100787"/>
    <lineage>
        <taxon>Eukaryota</taxon>
        <taxon>Fungi</taxon>
        <taxon>Dikarya</taxon>
        <taxon>Ascomycota</taxon>
        <taxon>Pezizomycotina</taxon>
        <taxon>Sordariomycetes</taxon>
        <taxon>Hypocreomycetidae</taxon>
        <taxon>Glomerellales</taxon>
        <taxon>Plectosphaerellaceae</taxon>
        <taxon>Verticillium</taxon>
    </lineage>
</organism>
<gene>
    <name evidence="9" type="ORF">BN1708_011988</name>
</gene>
<dbReference type="InterPro" id="IPR052337">
    <property type="entry name" value="SAT4-like"/>
</dbReference>
<keyword evidence="2 7" id="KW-0812">Transmembrane</keyword>
<protein>
    <recommendedName>
        <fullName evidence="8">Rhodopsin domain-containing protein</fullName>
    </recommendedName>
</protein>
<feature type="transmembrane region" description="Helical" evidence="7">
    <location>
        <begin position="148"/>
        <end position="168"/>
    </location>
</feature>
<dbReference type="InterPro" id="IPR049326">
    <property type="entry name" value="Rhodopsin_dom_fungi"/>
</dbReference>
<evidence type="ECO:0000259" key="8">
    <source>
        <dbReference type="Pfam" id="PF20684"/>
    </source>
</evidence>
<feature type="region of interest" description="Disordered" evidence="6">
    <location>
        <begin position="303"/>
        <end position="358"/>
    </location>
</feature>
<feature type="compositionally biased region" description="Low complexity" evidence="6">
    <location>
        <begin position="1"/>
        <end position="10"/>
    </location>
</feature>
<feature type="region of interest" description="Disordered" evidence="6">
    <location>
        <begin position="1"/>
        <end position="24"/>
    </location>
</feature>
<feature type="non-terminal residue" evidence="9">
    <location>
        <position position="1"/>
    </location>
</feature>
<dbReference type="Pfam" id="PF20684">
    <property type="entry name" value="Fung_rhodopsin"/>
    <property type="match status" value="1"/>
</dbReference>
<dbReference type="Proteomes" id="UP000044602">
    <property type="component" value="Unassembled WGS sequence"/>
</dbReference>
<evidence type="ECO:0000256" key="2">
    <source>
        <dbReference type="ARBA" id="ARBA00022692"/>
    </source>
</evidence>
<comment type="similarity">
    <text evidence="5">Belongs to the SAT4 family.</text>
</comment>
<comment type="subcellular location">
    <subcellularLocation>
        <location evidence="1">Membrane</location>
        <topology evidence="1">Multi-pass membrane protein</topology>
    </subcellularLocation>
</comment>
<feature type="transmembrane region" description="Helical" evidence="7">
    <location>
        <begin position="266"/>
        <end position="286"/>
    </location>
</feature>
<feature type="transmembrane region" description="Helical" evidence="7">
    <location>
        <begin position="68"/>
        <end position="93"/>
    </location>
</feature>
<sequence length="404" mass="43986">TRSTLSAMSAPGPPSGPSQAPIDPARAAESNTARIVSIVTVFHVLALTTIALRIYARVWVIRNPGADDWVMLLCAACAMGGWSIFVIQAHYGLGKHQDTIETPDFKIFQHAGFWQSIISAAGALMWLKISIALNLLRLSQNKWYTWSLWATIGLTAVYCIGGMFPFFLRCRPMAGFWDKSLKPDCYDIQLFITFGIINTAFNIFTDVVLAALPIPVIWNLQMKRQVRLSVIAILSLGYFAVAMGIVKAIYQIAYGSNPDKTFEQSVQFWGFLQLQLGIIAACAPALKPLVSRFLKLSTAGDHRYPSGRSQPPGSIGLQTIGGSGPARRHTMKPSFESDERVSGGSDGGSLGGAGSKGQNEISVQGAFYKHGEGGSEERILEDQLGRMGPQRVKGIMRTTEVIVQ</sequence>
<dbReference type="STRING" id="100787.A0A0G4L5J6"/>
<dbReference type="EMBL" id="CVQH01008335">
    <property type="protein sequence ID" value="CRK17248.1"/>
    <property type="molecule type" value="Genomic_DNA"/>
</dbReference>
<keyword evidence="4 7" id="KW-0472">Membrane</keyword>
<feature type="domain" description="Rhodopsin" evidence="8">
    <location>
        <begin position="52"/>
        <end position="292"/>
    </location>
</feature>
<dbReference type="PANTHER" id="PTHR33048:SF167">
    <property type="entry name" value="INTEGRAL MEMBRANE PROTEIN"/>
    <property type="match status" value="1"/>
</dbReference>
<feature type="transmembrane region" description="Helical" evidence="7">
    <location>
        <begin position="230"/>
        <end position="254"/>
    </location>
</feature>
<evidence type="ECO:0000313" key="10">
    <source>
        <dbReference type="Proteomes" id="UP000044602"/>
    </source>
</evidence>
<feature type="transmembrane region" description="Helical" evidence="7">
    <location>
        <begin position="188"/>
        <end position="218"/>
    </location>
</feature>
<evidence type="ECO:0000256" key="1">
    <source>
        <dbReference type="ARBA" id="ARBA00004141"/>
    </source>
</evidence>
<evidence type="ECO:0000313" key="9">
    <source>
        <dbReference type="EMBL" id="CRK17248.1"/>
    </source>
</evidence>
<proteinExistence type="inferred from homology"/>
<evidence type="ECO:0000256" key="4">
    <source>
        <dbReference type="ARBA" id="ARBA00023136"/>
    </source>
</evidence>
<evidence type="ECO:0000256" key="5">
    <source>
        <dbReference type="ARBA" id="ARBA00038359"/>
    </source>
</evidence>
<accession>A0A0G4L5J6</accession>
<name>A0A0G4L5J6_VERLO</name>
<feature type="compositionally biased region" description="Gly residues" evidence="6">
    <location>
        <begin position="344"/>
        <end position="355"/>
    </location>
</feature>
<reference evidence="9 10" key="1">
    <citation type="submission" date="2015-05" db="EMBL/GenBank/DDBJ databases">
        <authorList>
            <person name="Wang D.B."/>
            <person name="Wang M."/>
        </authorList>
    </citation>
    <scope>NUCLEOTIDE SEQUENCE [LARGE SCALE GENOMIC DNA]</scope>
    <source>
        <strain evidence="9">VL1</strain>
    </source>
</reference>
<feature type="transmembrane region" description="Helical" evidence="7">
    <location>
        <begin position="113"/>
        <end position="136"/>
    </location>
</feature>
<dbReference type="GO" id="GO:0016020">
    <property type="term" value="C:membrane"/>
    <property type="evidence" value="ECO:0007669"/>
    <property type="project" value="UniProtKB-SubCell"/>
</dbReference>
<evidence type="ECO:0000256" key="7">
    <source>
        <dbReference type="SAM" id="Phobius"/>
    </source>
</evidence>
<dbReference type="AlphaFoldDB" id="A0A0G4L5J6"/>